<organism evidence="3 4">
    <name type="scientific">Xenophilus arseniciresistens</name>
    <dbReference type="NCBI Taxonomy" id="1283306"/>
    <lineage>
        <taxon>Bacteria</taxon>
        <taxon>Pseudomonadati</taxon>
        <taxon>Pseudomonadota</taxon>
        <taxon>Betaproteobacteria</taxon>
        <taxon>Burkholderiales</taxon>
        <taxon>Comamonadaceae</taxon>
        <taxon>Xenophilus</taxon>
    </lineage>
</organism>
<dbReference type="SUPFAM" id="SSF143422">
    <property type="entry name" value="Transposase IS200-like"/>
    <property type="match status" value="1"/>
</dbReference>
<name>A0AAE3SZ60_9BURK</name>
<reference evidence="3" key="1">
    <citation type="submission" date="2023-01" db="EMBL/GenBank/DDBJ databases">
        <title>Xenophilus mangrovi sp. nov., isolated from soil of Mangrove nature reserve.</title>
        <authorList>
            <person name="Xu S."/>
            <person name="Liu Z."/>
            <person name="Xu Y."/>
        </authorList>
    </citation>
    <scope>NUCLEOTIDE SEQUENCE</scope>
    <source>
        <strain evidence="3">YW8</strain>
    </source>
</reference>
<feature type="region of interest" description="Disordered" evidence="1">
    <location>
        <begin position="212"/>
        <end position="235"/>
    </location>
</feature>
<accession>A0AAE3SZ60</accession>
<evidence type="ECO:0000259" key="2">
    <source>
        <dbReference type="SMART" id="SM01321"/>
    </source>
</evidence>
<keyword evidence="4" id="KW-1185">Reference proteome</keyword>
<evidence type="ECO:0000313" key="3">
    <source>
        <dbReference type="EMBL" id="MDA7415521.1"/>
    </source>
</evidence>
<sequence length="235" mass="26283">MARLPRLAIAGQPHLALQRGNNGQPVFIDAADREKLLTLATELAPRAGVQLHAYVLLDDEFQWLLTPTRDDSLPLWMQGVGRSYVRYFNDRHGRRGTLWEGRYRATALQPERWLLKAMVALDLAPVQAGLVGEAAAWRWGSLGHYLGRRQERGLTPPLAYWALGNTPFAREAAYADLVREGLSTSEAAQLRDSGWRGWVLGDEAFVARLQQQSPRRLHKARAGRPPSSGRQTSAD</sequence>
<dbReference type="EMBL" id="JAQIPB010000001">
    <property type="protein sequence ID" value="MDA7415521.1"/>
    <property type="molecule type" value="Genomic_DNA"/>
</dbReference>
<dbReference type="InterPro" id="IPR002686">
    <property type="entry name" value="Transposase_17"/>
</dbReference>
<gene>
    <name evidence="3" type="ORF">PGB34_04015</name>
</gene>
<dbReference type="GO" id="GO:0003677">
    <property type="term" value="F:DNA binding"/>
    <property type="evidence" value="ECO:0007669"/>
    <property type="project" value="InterPro"/>
</dbReference>
<dbReference type="PANTHER" id="PTHR34322">
    <property type="entry name" value="TRANSPOSASE, Y1_TNP DOMAIN-CONTAINING"/>
    <property type="match status" value="1"/>
</dbReference>
<dbReference type="GO" id="GO:0006313">
    <property type="term" value="P:DNA transposition"/>
    <property type="evidence" value="ECO:0007669"/>
    <property type="project" value="InterPro"/>
</dbReference>
<dbReference type="Gene3D" id="3.30.70.1290">
    <property type="entry name" value="Transposase IS200-like"/>
    <property type="match status" value="1"/>
</dbReference>
<proteinExistence type="predicted"/>
<dbReference type="Proteomes" id="UP001212602">
    <property type="component" value="Unassembled WGS sequence"/>
</dbReference>
<dbReference type="GO" id="GO:0004803">
    <property type="term" value="F:transposase activity"/>
    <property type="evidence" value="ECO:0007669"/>
    <property type="project" value="InterPro"/>
</dbReference>
<evidence type="ECO:0000313" key="4">
    <source>
        <dbReference type="Proteomes" id="UP001212602"/>
    </source>
</evidence>
<evidence type="ECO:0000256" key="1">
    <source>
        <dbReference type="SAM" id="MobiDB-lite"/>
    </source>
</evidence>
<protein>
    <submittedName>
        <fullName evidence="3">Transposase</fullName>
    </submittedName>
</protein>
<dbReference type="SMART" id="SM01321">
    <property type="entry name" value="Y1_Tnp"/>
    <property type="match status" value="1"/>
</dbReference>
<dbReference type="AlphaFoldDB" id="A0AAE3SZ60"/>
<comment type="caution">
    <text evidence="3">The sequence shown here is derived from an EMBL/GenBank/DDBJ whole genome shotgun (WGS) entry which is preliminary data.</text>
</comment>
<dbReference type="PANTHER" id="PTHR34322:SF2">
    <property type="entry name" value="TRANSPOSASE IS200-LIKE DOMAIN-CONTAINING PROTEIN"/>
    <property type="match status" value="1"/>
</dbReference>
<dbReference type="RefSeq" id="WP_271426770.1">
    <property type="nucleotide sequence ID" value="NZ_JAQIPB010000001.1"/>
</dbReference>
<dbReference type="InterPro" id="IPR036515">
    <property type="entry name" value="Transposase_17_sf"/>
</dbReference>
<feature type="domain" description="Transposase IS200-like" evidence="2">
    <location>
        <begin position="9"/>
        <end position="124"/>
    </location>
</feature>